<evidence type="ECO:0000256" key="1">
    <source>
        <dbReference type="ARBA" id="ARBA00004123"/>
    </source>
</evidence>
<evidence type="ECO:0000256" key="3">
    <source>
        <dbReference type="ARBA" id="ARBA00022555"/>
    </source>
</evidence>
<evidence type="ECO:0000259" key="13">
    <source>
        <dbReference type="PROSITE" id="PS51747"/>
    </source>
</evidence>
<dbReference type="Proteomes" id="UP001412239">
    <property type="component" value="Unassembled WGS sequence"/>
</dbReference>
<dbReference type="InterPro" id="IPR023267">
    <property type="entry name" value="RCMT"/>
</dbReference>
<dbReference type="GO" id="GO:0005737">
    <property type="term" value="C:cytoplasm"/>
    <property type="evidence" value="ECO:0007669"/>
    <property type="project" value="TreeGrafter"/>
</dbReference>
<feature type="binding site" evidence="10">
    <location>
        <position position="253"/>
    </location>
    <ligand>
        <name>S-adenosyl-L-methionine</name>
        <dbReference type="ChEBI" id="CHEBI:59789"/>
    </ligand>
</feature>
<dbReference type="AlphaFoldDB" id="A0A292Q7Q9"/>
<comment type="subcellular location">
    <subcellularLocation>
        <location evidence="1">Nucleus</location>
    </subcellularLocation>
</comment>
<dbReference type="PROSITE" id="PS51747">
    <property type="entry name" value="CYT_DCMP_DEAMINASES_2"/>
    <property type="match status" value="1"/>
</dbReference>
<dbReference type="Pfam" id="PF01189">
    <property type="entry name" value="Methyltr_RsmB-F"/>
    <property type="match status" value="1"/>
</dbReference>
<dbReference type="GO" id="GO:0030488">
    <property type="term" value="P:tRNA methylation"/>
    <property type="evidence" value="ECO:0007669"/>
    <property type="project" value="TreeGrafter"/>
</dbReference>
<dbReference type="InterPro" id="IPR057285">
    <property type="entry name" value="Pre-PUA_NSUN2"/>
</dbReference>
<keyword evidence="15" id="KW-1185">Reference proteome</keyword>
<dbReference type="Pfam" id="PF25378">
    <property type="entry name" value="PUA_NSUN2"/>
    <property type="match status" value="1"/>
</dbReference>
<keyword evidence="7" id="KW-0819">tRNA processing</keyword>
<evidence type="ECO:0000256" key="7">
    <source>
        <dbReference type="ARBA" id="ARBA00022694"/>
    </source>
</evidence>
<evidence type="ECO:0000259" key="12">
    <source>
        <dbReference type="PROSITE" id="PS51686"/>
    </source>
</evidence>
<dbReference type="EMBL" id="LN890953">
    <property type="protein sequence ID" value="CUS14978.1"/>
    <property type="molecule type" value="Genomic_DNA"/>
</dbReference>
<evidence type="ECO:0000256" key="2">
    <source>
        <dbReference type="ARBA" id="ARBA00007494"/>
    </source>
</evidence>
<feature type="region of interest" description="Disordered" evidence="11">
    <location>
        <begin position="1"/>
        <end position="33"/>
    </location>
</feature>
<dbReference type="GO" id="GO:0005634">
    <property type="term" value="C:nucleus"/>
    <property type="evidence" value="ECO:0007669"/>
    <property type="project" value="UniProtKB-SubCell"/>
</dbReference>
<feature type="binding site" evidence="10">
    <location>
        <begin position="179"/>
        <end position="185"/>
    </location>
    <ligand>
        <name>S-adenosyl-L-methionine</name>
        <dbReference type="ChEBI" id="CHEBI:59789"/>
    </ligand>
</feature>
<keyword evidence="6 10" id="KW-0949">S-adenosyl-L-methionine</keyword>
<evidence type="ECO:0000256" key="6">
    <source>
        <dbReference type="ARBA" id="ARBA00022691"/>
    </source>
</evidence>
<keyword evidence="5 10" id="KW-0808">Transferase</keyword>
<proteinExistence type="inferred from homology"/>
<feature type="binding site" evidence="10">
    <location>
        <position position="280"/>
    </location>
    <ligand>
        <name>S-adenosyl-L-methionine</name>
        <dbReference type="ChEBI" id="CHEBI:59789"/>
    </ligand>
</feature>
<evidence type="ECO:0000256" key="11">
    <source>
        <dbReference type="SAM" id="MobiDB-lite"/>
    </source>
</evidence>
<feature type="compositionally biased region" description="Basic residues" evidence="11">
    <location>
        <begin position="1"/>
        <end position="10"/>
    </location>
</feature>
<evidence type="ECO:0000256" key="4">
    <source>
        <dbReference type="ARBA" id="ARBA00022603"/>
    </source>
</evidence>
<dbReference type="PANTHER" id="PTHR22808">
    <property type="entry name" value="NCL1 YEAST -RELATED NOL1/NOP2/FMU SUN DOMAIN-CONTAINING"/>
    <property type="match status" value="1"/>
</dbReference>
<dbReference type="SUPFAM" id="SSF53927">
    <property type="entry name" value="Cytidine deaminase-like"/>
    <property type="match status" value="1"/>
</dbReference>
<dbReference type="PANTHER" id="PTHR22808:SF1">
    <property type="entry name" value="RNA CYTOSINE-C(5)-METHYLTRANSFERASE NSUN2-RELATED"/>
    <property type="match status" value="1"/>
</dbReference>
<feature type="domain" description="CMP/dCMP-type deaminase" evidence="13">
    <location>
        <begin position="803"/>
        <end position="921"/>
    </location>
</feature>
<dbReference type="SUPFAM" id="SSF53335">
    <property type="entry name" value="S-adenosyl-L-methionine-dependent methyltransferases"/>
    <property type="match status" value="1"/>
</dbReference>
<gene>
    <name evidence="14" type="ORF">GSTUAT00000872001</name>
</gene>
<sequence>MGGKRLKHRAGNNSGGGDRSRRNNQGAGQRGNYASIPTENALYESFYKQSSLIPSEEWEDFWASLQRTLPTTFRFTGGKAHALGVLKTLKETLIPHLVGIEWEGVLVEAPRALGWFPDSLAWQLSVGKSTIRRCPPFKKFQNFLVAETTVGNISRQEAVSMIPPLVMDIQPHHVVLDMCAAPGSKTAQLIEAIHANEEAHVQAAIQGETVDDASGGRPAGLVIANDADYRRSHMLIHQTKRLNSPNLIVTNHDATMYPSLLVKNEDGRKEYLKFDRILADVPCSGDGTARKNYNVWRDWSPLGAIGLHLTQVRILVRGLQMLKVGGRIVYSTCSMNPIENEAVVAAAIDRCGGLEKVNILDCSDRLPELKRRPGVKGGWRVMDKDGSWFSSFEQVGEADMREARLSRIVPSMFPSEDGKSDEDGRRIPLERCMRVYPHLQDTGAFFITVLEKRAEIGAVKSEEHGRKKMAAIARSKVGTPSGGGKGGEVEGTREGAELVPTAAASEQPPAPGSPSKRKLTEAVAGTSSPLAKKPRSDLPDPDEDDDSDGGVQLVGEEAAPGIPARTKSSNPPKKDKAPPAEEPFKYLPADHHVLENITKFYDLSPRFPKTCFMVRNAEGIPSRAIYFTGYLAKQVLTSNEGSNVKFVHCGVKAFMKQDVQEEGVCPWRIQSEGLSILEGWIGETRVVRAKKRETVRGLLKELFPKVHAEGQEGDVIGEIEEKVRGLTMGCCVLKVEATEGEFEDRMVFPLWKSRHSCNLMLPKDERKAMLMRLFNDESGIKDSTNKNSHLARDAAAALVASPIDHKSLMAQAIAIARNSTYIPSAFCVGAIITTPGGTILSTGYSREQPGNTHAEQVAIDKVLSSSSVPKEAAVYTTMEPCSKRLSGNKSCVERILECSWIRKVYVGVAEPGDFVENSGKAVLEAAGVGYQLVEGLEGECLGVARGEGGKEGGKEGEGRDEEGVCLEGGNVVM</sequence>
<feature type="domain" description="SAM-dependent MTase RsmB/NOP-type" evidence="12">
    <location>
        <begin position="61"/>
        <end position="453"/>
    </location>
</feature>
<evidence type="ECO:0000256" key="8">
    <source>
        <dbReference type="ARBA" id="ARBA00022884"/>
    </source>
</evidence>
<accession>A0A292Q7Q9</accession>
<dbReference type="InterPro" id="IPR016193">
    <property type="entry name" value="Cytidine_deaminase-like"/>
</dbReference>
<dbReference type="Pfam" id="PF18785">
    <property type="entry name" value="Inv-AAD"/>
    <property type="match status" value="1"/>
</dbReference>
<dbReference type="PRINTS" id="PR02008">
    <property type="entry name" value="RCMTFAMILY"/>
</dbReference>
<evidence type="ECO:0000256" key="10">
    <source>
        <dbReference type="PROSITE-ProRule" id="PRU01023"/>
    </source>
</evidence>
<feature type="active site" description="Nucleophile" evidence="10">
    <location>
        <position position="333"/>
    </location>
</feature>
<dbReference type="PROSITE" id="PS01153">
    <property type="entry name" value="NOL1_NOP2_SUN"/>
    <property type="match status" value="1"/>
</dbReference>
<feature type="binding site" evidence="10">
    <location>
        <position position="226"/>
    </location>
    <ligand>
        <name>S-adenosyl-L-methionine</name>
        <dbReference type="ChEBI" id="CHEBI:59789"/>
    </ligand>
</feature>
<dbReference type="PROSITE" id="PS51686">
    <property type="entry name" value="SAM_MT_RSMB_NOP"/>
    <property type="match status" value="1"/>
</dbReference>
<dbReference type="InterPro" id="IPR001678">
    <property type="entry name" value="MeTrfase_RsmB-F_NOP2_dom"/>
</dbReference>
<dbReference type="InterPro" id="IPR002125">
    <property type="entry name" value="CMP_dCMP_dom"/>
</dbReference>
<dbReference type="Pfam" id="PF25376">
    <property type="entry name" value="Pre-PUA_NSUN2"/>
    <property type="match status" value="1"/>
</dbReference>
<dbReference type="InterPro" id="IPR057286">
    <property type="entry name" value="PUA_NSUN2"/>
</dbReference>
<keyword evidence="9" id="KW-0539">Nucleus</keyword>
<feature type="compositionally biased region" description="Basic and acidic residues" evidence="11">
    <location>
        <begin position="487"/>
        <end position="496"/>
    </location>
</feature>
<feature type="region of interest" description="Disordered" evidence="11">
    <location>
        <begin position="461"/>
        <end position="583"/>
    </location>
</feature>
<name>A0A292Q7Q9_9PEZI</name>
<dbReference type="Gene3D" id="3.40.140.10">
    <property type="entry name" value="Cytidine Deaminase, domain 2"/>
    <property type="match status" value="1"/>
</dbReference>
<reference evidence="14" key="1">
    <citation type="submission" date="2015-10" db="EMBL/GenBank/DDBJ databases">
        <authorList>
            <person name="Regsiter A."/>
            <person name="william w."/>
        </authorList>
    </citation>
    <scope>NUCLEOTIDE SEQUENCE</scope>
    <source>
        <strain evidence="14">Montdore</strain>
    </source>
</reference>
<keyword evidence="4 10" id="KW-0489">Methyltransferase</keyword>
<dbReference type="InterPro" id="IPR049560">
    <property type="entry name" value="MeTrfase_RsmB-F_NOP2_cat"/>
</dbReference>
<keyword evidence="3" id="KW-0820">tRNA-binding</keyword>
<protein>
    <recommendedName>
        <fullName evidence="16">SAM-dependent MTase RsmB/NOP-type domain-containing protein</fullName>
    </recommendedName>
</protein>
<dbReference type="PRINTS" id="PR02011">
    <property type="entry name" value="RCMTNCL1"/>
</dbReference>
<dbReference type="GO" id="GO:0000049">
    <property type="term" value="F:tRNA binding"/>
    <property type="evidence" value="ECO:0007669"/>
    <property type="project" value="UniProtKB-KW"/>
</dbReference>
<dbReference type="InterPro" id="IPR023270">
    <property type="entry name" value="RCMT_NCL1"/>
</dbReference>
<evidence type="ECO:0000256" key="9">
    <source>
        <dbReference type="ARBA" id="ARBA00023242"/>
    </source>
</evidence>
<feature type="compositionally biased region" description="Basic and acidic residues" evidence="11">
    <location>
        <begin position="572"/>
        <end position="583"/>
    </location>
</feature>
<dbReference type="InterPro" id="IPR018314">
    <property type="entry name" value="RsmB/NOL1/NOP2-like_CS"/>
</dbReference>
<evidence type="ECO:0000256" key="5">
    <source>
        <dbReference type="ARBA" id="ARBA00022679"/>
    </source>
</evidence>
<dbReference type="InterPro" id="IPR029063">
    <property type="entry name" value="SAM-dependent_MTases_sf"/>
</dbReference>
<evidence type="ECO:0000313" key="15">
    <source>
        <dbReference type="Proteomes" id="UP001412239"/>
    </source>
</evidence>
<dbReference type="Gene3D" id="3.40.50.150">
    <property type="entry name" value="Vaccinia Virus protein VP39"/>
    <property type="match status" value="1"/>
</dbReference>
<evidence type="ECO:0008006" key="16">
    <source>
        <dbReference type="Google" id="ProtNLM"/>
    </source>
</evidence>
<keyword evidence="8 10" id="KW-0694">RNA-binding</keyword>
<dbReference type="GO" id="GO:0016428">
    <property type="term" value="F:tRNA (cytidine-5-)-methyltransferase activity"/>
    <property type="evidence" value="ECO:0007669"/>
    <property type="project" value="InterPro"/>
</dbReference>
<feature type="compositionally biased region" description="Acidic residues" evidence="11">
    <location>
        <begin position="539"/>
        <end position="548"/>
    </location>
</feature>
<comment type="similarity">
    <text evidence="2 10">Belongs to the class I-like SAM-binding methyltransferase superfamily. RsmB/NOP family.</text>
</comment>
<evidence type="ECO:0000313" key="14">
    <source>
        <dbReference type="EMBL" id="CUS14978.1"/>
    </source>
</evidence>
<organism evidence="14 15">
    <name type="scientific">Tuber aestivum</name>
    <name type="common">summer truffle</name>
    <dbReference type="NCBI Taxonomy" id="59557"/>
    <lineage>
        <taxon>Eukaryota</taxon>
        <taxon>Fungi</taxon>
        <taxon>Dikarya</taxon>
        <taxon>Ascomycota</taxon>
        <taxon>Pezizomycotina</taxon>
        <taxon>Pezizomycetes</taxon>
        <taxon>Pezizales</taxon>
        <taxon>Tuberaceae</taxon>
        <taxon>Tuber</taxon>
    </lineage>
</organism>